<dbReference type="HOGENOM" id="CLU_1896016_0_0_1"/>
<dbReference type="Proteomes" id="UP000002497">
    <property type="component" value="Unassembled WGS sequence"/>
</dbReference>
<keyword evidence="3" id="KW-1185">Reference proteome</keyword>
<reference evidence="3" key="2">
    <citation type="submission" date="2010-03" db="EMBL/GenBank/DDBJ databases">
        <title>The genome sequence of Coccidioides posadasii strain Silveira.</title>
        <authorList>
            <consortium name="The Broad Institute Genome Sequencing Center for Infectious Disease"/>
            <person name="Neafsey D."/>
            <person name="Orbach M."/>
            <person name="Henn M.R."/>
            <person name="Cole G.T."/>
            <person name="Galgiani J."/>
            <person name="Gardner M.J."/>
            <person name="Kirkland T.N."/>
            <person name="Taylor J.W."/>
            <person name="Young S.K."/>
            <person name="Zeng Q."/>
            <person name="Koehrsen M."/>
            <person name="Alvarado L."/>
            <person name="Berlin A."/>
            <person name="Borenstein D."/>
            <person name="Chapman S.B."/>
            <person name="Chen Z."/>
            <person name="Engels R."/>
            <person name="Freedman E."/>
            <person name="Gellesch M."/>
            <person name="Goldberg J."/>
            <person name="Griggs A."/>
            <person name="Gujja S."/>
            <person name="Heilman E."/>
            <person name="Heiman D."/>
            <person name="Howarth C."/>
            <person name="Jen D."/>
            <person name="Larson L."/>
            <person name="Mehta T."/>
            <person name="Neiman D."/>
            <person name="Park D."/>
            <person name="Pearson M."/>
            <person name="Richards J."/>
            <person name="Roberts A."/>
            <person name="Saif S."/>
            <person name="Shea T."/>
            <person name="Shenoy N."/>
            <person name="Sisk P."/>
            <person name="Stolte C."/>
            <person name="Sykes S."/>
            <person name="Walk T."/>
            <person name="White J."/>
            <person name="Yandava C."/>
            <person name="Haas B."/>
            <person name="Nusbaum C."/>
            <person name="Birren B."/>
        </authorList>
    </citation>
    <scope>NUCLEOTIDE SEQUENCE [LARGE SCALE GENOMIC DNA]</scope>
    <source>
        <strain evidence="3">RMSCC 757 / Silveira</strain>
    </source>
</reference>
<protein>
    <submittedName>
        <fullName evidence="2">Predicted protein</fullName>
    </submittedName>
</protein>
<feature type="region of interest" description="Disordered" evidence="1">
    <location>
        <begin position="102"/>
        <end position="134"/>
    </location>
</feature>
<evidence type="ECO:0000256" key="1">
    <source>
        <dbReference type="SAM" id="MobiDB-lite"/>
    </source>
</evidence>
<organism evidence="3">
    <name type="scientific">Coccidioides posadasii (strain RMSCC 757 / Silveira)</name>
    <name type="common">Valley fever fungus</name>
    <dbReference type="NCBI Taxonomy" id="443226"/>
    <lineage>
        <taxon>Eukaryota</taxon>
        <taxon>Fungi</taxon>
        <taxon>Dikarya</taxon>
        <taxon>Ascomycota</taxon>
        <taxon>Pezizomycotina</taxon>
        <taxon>Eurotiomycetes</taxon>
        <taxon>Eurotiomycetidae</taxon>
        <taxon>Onygenales</taxon>
        <taxon>Onygenaceae</taxon>
        <taxon>Coccidioides</taxon>
    </lineage>
</organism>
<sequence length="134" mass="14903">MLIENGQQPNRTPRHENGSETAELPSDIVHKGSSPRSCRNGCARGQFSSLKDLRPWEPRVLGSEPSPVHELVRGSQSALGKQHAWPSLQVQFRIPGFEYYPSQSQSAPCPLTEYPSKGLVDYQRHSRPTGRPDG</sequence>
<dbReference type="AlphaFoldDB" id="E9DFW6"/>
<dbReference type="EMBL" id="GL636504">
    <property type="protein sequence ID" value="EFW14708.1"/>
    <property type="molecule type" value="Genomic_DNA"/>
</dbReference>
<name>E9DFW6_COCPS</name>
<proteinExistence type="predicted"/>
<accession>E9DFW6</accession>
<reference evidence="3" key="1">
    <citation type="journal article" date="2010" name="Genome Res.">
        <title>Population genomic sequencing of Coccidioides fungi reveals recent hybridization and transposon control.</title>
        <authorList>
            <person name="Neafsey D.E."/>
            <person name="Barker B.M."/>
            <person name="Sharpton T.J."/>
            <person name="Stajich J.E."/>
            <person name="Park D.J."/>
            <person name="Whiston E."/>
            <person name="Hung C.-Y."/>
            <person name="McMahan C."/>
            <person name="White J."/>
            <person name="Sykes S."/>
            <person name="Heiman D."/>
            <person name="Young S."/>
            <person name="Zeng Q."/>
            <person name="Abouelleil A."/>
            <person name="Aftuck L."/>
            <person name="Bessette D."/>
            <person name="Brown A."/>
            <person name="FitzGerald M."/>
            <person name="Lui A."/>
            <person name="Macdonald J.P."/>
            <person name="Priest M."/>
            <person name="Orbach M.J."/>
            <person name="Galgiani J.N."/>
            <person name="Kirkland T.N."/>
            <person name="Cole G.T."/>
            <person name="Birren B.W."/>
            <person name="Henn M.R."/>
            <person name="Taylor J.W."/>
            <person name="Rounsley S.D."/>
        </authorList>
    </citation>
    <scope>NUCLEOTIDE SEQUENCE [LARGE SCALE GENOMIC DNA]</scope>
    <source>
        <strain evidence="3">RMSCC 757 / Silveira</strain>
    </source>
</reference>
<evidence type="ECO:0000313" key="3">
    <source>
        <dbReference type="Proteomes" id="UP000002497"/>
    </source>
</evidence>
<feature type="compositionally biased region" description="Polar residues" evidence="1">
    <location>
        <begin position="1"/>
        <end position="11"/>
    </location>
</feature>
<gene>
    <name evidence="2" type="ORF">CPSG_08715</name>
</gene>
<evidence type="ECO:0000313" key="2">
    <source>
        <dbReference type="EMBL" id="EFW14708.1"/>
    </source>
</evidence>
<dbReference type="VEuPathDB" id="FungiDB:CPSG_08715"/>
<feature type="region of interest" description="Disordered" evidence="1">
    <location>
        <begin position="1"/>
        <end position="42"/>
    </location>
</feature>